<accession>A0ABV1ZPW3</accession>
<feature type="transmembrane region" description="Helical" evidence="1">
    <location>
        <begin position="20"/>
        <end position="39"/>
    </location>
</feature>
<keyword evidence="1" id="KW-0812">Transmembrane</keyword>
<evidence type="ECO:0000313" key="2">
    <source>
        <dbReference type="EMBL" id="MES0833162.1"/>
    </source>
</evidence>
<proteinExistence type="predicted"/>
<gene>
    <name evidence="2" type="ORF">ABUK86_05215</name>
</gene>
<keyword evidence="3" id="KW-1185">Reference proteome</keyword>
<evidence type="ECO:0000256" key="1">
    <source>
        <dbReference type="SAM" id="Phobius"/>
    </source>
</evidence>
<reference evidence="2 3" key="1">
    <citation type="submission" date="2024-06" db="EMBL/GenBank/DDBJ databases">
        <authorList>
            <person name="Bataeva Y.V."/>
            <person name="Grigorian L.N."/>
            <person name="Solomentsev V.I."/>
        </authorList>
    </citation>
    <scope>NUCLEOTIDE SEQUENCE [LARGE SCALE GENOMIC DNA]</scope>
    <source>
        <strain evidence="3">SCPM-O-B-12605 (RCAM04882)</strain>
    </source>
</reference>
<keyword evidence="1" id="KW-0472">Membrane</keyword>
<protein>
    <submittedName>
        <fullName evidence="2">Uncharacterized protein</fullName>
    </submittedName>
</protein>
<organism evidence="2 3">
    <name type="scientific">Nocardiopsis tropica</name>
    <dbReference type="NCBI Taxonomy" id="109330"/>
    <lineage>
        <taxon>Bacteria</taxon>
        <taxon>Bacillati</taxon>
        <taxon>Actinomycetota</taxon>
        <taxon>Actinomycetes</taxon>
        <taxon>Streptosporangiales</taxon>
        <taxon>Nocardiopsidaceae</taxon>
        <taxon>Nocardiopsis</taxon>
    </lineage>
</organism>
<feature type="transmembrane region" description="Helical" evidence="1">
    <location>
        <begin position="45"/>
        <end position="62"/>
    </location>
</feature>
<sequence>MVVNPSPADNARWPLLEGRAATVFATLLAVATLMMLWTWTGHTAFAAAGCCTAAVVFAAGFVRARAGWAELVGGPLDGARVRSTRADRLRGACLVLVVPGGGRARYGRDEAGRLVYRGRDDSGES</sequence>
<dbReference type="RefSeq" id="WP_267946172.1">
    <property type="nucleotide sequence ID" value="NZ_JBEQNA010000028.1"/>
</dbReference>
<evidence type="ECO:0000313" key="3">
    <source>
        <dbReference type="Proteomes" id="UP001432401"/>
    </source>
</evidence>
<comment type="caution">
    <text evidence="2">The sequence shown here is derived from an EMBL/GenBank/DDBJ whole genome shotgun (WGS) entry which is preliminary data.</text>
</comment>
<dbReference type="Proteomes" id="UP001432401">
    <property type="component" value="Unassembled WGS sequence"/>
</dbReference>
<keyword evidence="1" id="KW-1133">Transmembrane helix</keyword>
<dbReference type="EMBL" id="JBEQNB010000003">
    <property type="protein sequence ID" value="MES0833162.1"/>
    <property type="molecule type" value="Genomic_DNA"/>
</dbReference>
<name>A0ABV1ZPW3_9ACTN</name>